<comment type="similarity">
    <text evidence="3 10">Belongs to the COX11/CtaG family.</text>
</comment>
<comment type="caution">
    <text evidence="12">The sequence shown here is derived from an EMBL/GenBank/DDBJ whole genome shotgun (WGS) entry which is preliminary data.</text>
</comment>
<dbReference type="EMBL" id="BSPG01000004">
    <property type="protein sequence ID" value="GLS43388.1"/>
    <property type="molecule type" value="Genomic_DNA"/>
</dbReference>
<dbReference type="Pfam" id="PF04442">
    <property type="entry name" value="CtaG_Cox11"/>
    <property type="match status" value="1"/>
</dbReference>
<reference evidence="14" key="2">
    <citation type="journal article" date="2019" name="Int. J. Syst. Evol. Microbiol.">
        <title>The Global Catalogue of Microorganisms (GCM) 10K type strain sequencing project: providing services to taxonomists for standard genome sequencing and annotation.</title>
        <authorList>
            <consortium name="The Broad Institute Genomics Platform"/>
            <consortium name="The Broad Institute Genome Sequencing Center for Infectious Disease"/>
            <person name="Wu L."/>
            <person name="Ma J."/>
        </authorList>
    </citation>
    <scope>NUCLEOTIDE SEQUENCE [LARGE SCALE GENOMIC DNA]</scope>
    <source>
        <strain evidence="14">NBRC 107710</strain>
    </source>
</reference>
<dbReference type="Gene3D" id="2.60.370.10">
    <property type="entry name" value="Ctag/Cox11"/>
    <property type="match status" value="1"/>
</dbReference>
<organism evidence="12 13">
    <name type="scientific">Methylobacterium brachythecii</name>
    <dbReference type="NCBI Taxonomy" id="1176177"/>
    <lineage>
        <taxon>Bacteria</taxon>
        <taxon>Pseudomonadati</taxon>
        <taxon>Pseudomonadota</taxon>
        <taxon>Alphaproteobacteria</taxon>
        <taxon>Hyphomicrobiales</taxon>
        <taxon>Methylobacteriaceae</taxon>
        <taxon>Methylobacterium</taxon>
    </lineage>
</organism>
<dbReference type="SUPFAM" id="SSF110111">
    <property type="entry name" value="Ctag/Cox11"/>
    <property type="match status" value="1"/>
</dbReference>
<dbReference type="Proteomes" id="UP001156881">
    <property type="component" value="Unassembled WGS sequence"/>
</dbReference>
<feature type="topological domain" description="Periplasmic" evidence="10">
    <location>
        <begin position="34"/>
        <end position="203"/>
    </location>
</feature>
<comment type="subcellular location">
    <subcellularLocation>
        <location evidence="2 10">Cell inner membrane</location>
        <topology evidence="2 10">Single-pass type II membrane protein</topology>
        <orientation evidence="2 10">Periplasmic side</orientation>
    </subcellularLocation>
</comment>
<evidence type="ECO:0000256" key="7">
    <source>
        <dbReference type="ARBA" id="ARBA00022989"/>
    </source>
</evidence>
<dbReference type="EMBL" id="JACIDN010000002">
    <property type="protein sequence ID" value="MBB3902006.1"/>
    <property type="molecule type" value="Genomic_DNA"/>
</dbReference>
<protein>
    <recommendedName>
        <fullName evidence="4 10">Cytochrome c oxidase assembly protein CtaG</fullName>
    </recommendedName>
</protein>
<reference evidence="11" key="4">
    <citation type="submission" date="2023-01" db="EMBL/GenBank/DDBJ databases">
        <title>Draft genome sequence of Methylobacterium brachythecii strain NBRC 107710.</title>
        <authorList>
            <person name="Sun Q."/>
            <person name="Mori K."/>
        </authorList>
    </citation>
    <scope>NUCLEOTIDE SEQUENCE</scope>
    <source>
        <strain evidence="11">NBRC 107710</strain>
    </source>
</reference>
<dbReference type="PANTHER" id="PTHR21320">
    <property type="entry name" value="CYTOCHROME C OXIDASE ASSEMBLY PROTEIN COX11-RELATED"/>
    <property type="match status" value="1"/>
</dbReference>
<keyword evidence="14" id="KW-1185">Reference proteome</keyword>
<sequence>MSAAGRNSQKGTRWTAIACAGVVAGMTGLAFASVPLYNLFCKATGFDGTPRVGAAPTASADAASKPLRVRFDTNVAPNLTWRFQPEVTSVDAVPGETKTVFFKVTNTGSKPATGIAAFNVQPGLMGSYFVKVECFCFTEHTLQPGESADYPLVFYVDQGLRKDPDIGDLSEMTLSYTYFVSRNGSPQAAAEGTATGTGTRTNF</sequence>
<dbReference type="PIRSF" id="PIRSF005413">
    <property type="entry name" value="COX11"/>
    <property type="match status" value="1"/>
</dbReference>
<evidence type="ECO:0000256" key="8">
    <source>
        <dbReference type="ARBA" id="ARBA00023008"/>
    </source>
</evidence>
<dbReference type="NCBIfam" id="NF003465">
    <property type="entry name" value="PRK05089.1"/>
    <property type="match status" value="1"/>
</dbReference>
<dbReference type="GO" id="GO:0005886">
    <property type="term" value="C:plasma membrane"/>
    <property type="evidence" value="ECO:0007669"/>
    <property type="project" value="UniProtKB-SubCell"/>
</dbReference>
<evidence type="ECO:0000256" key="9">
    <source>
        <dbReference type="ARBA" id="ARBA00023136"/>
    </source>
</evidence>
<dbReference type="GO" id="GO:0008535">
    <property type="term" value="P:respiratory chain complex IV assembly"/>
    <property type="evidence" value="ECO:0007669"/>
    <property type="project" value="UniProtKB-UniRule"/>
</dbReference>
<evidence type="ECO:0000313" key="12">
    <source>
        <dbReference type="EMBL" id="MBB3902006.1"/>
    </source>
</evidence>
<reference evidence="11" key="1">
    <citation type="journal article" date="2014" name="Int. J. Syst. Evol. Microbiol.">
        <title>Complete genome of a new Firmicutes species belonging to the dominant human colonic microbiota ('Ruminococcus bicirculans') reveals two chromosomes and a selective capacity to utilize plant glucans.</title>
        <authorList>
            <consortium name="NISC Comparative Sequencing Program"/>
            <person name="Wegmann U."/>
            <person name="Louis P."/>
            <person name="Goesmann A."/>
            <person name="Henrissat B."/>
            <person name="Duncan S.H."/>
            <person name="Flint H.J."/>
        </authorList>
    </citation>
    <scope>NUCLEOTIDE SEQUENCE</scope>
    <source>
        <strain evidence="11">NBRC 107710</strain>
    </source>
</reference>
<reference evidence="12 13" key="3">
    <citation type="submission" date="2020-08" db="EMBL/GenBank/DDBJ databases">
        <title>Genomic Encyclopedia of Type Strains, Phase IV (KMG-IV): sequencing the most valuable type-strain genomes for metagenomic binning, comparative biology and taxonomic classification.</title>
        <authorList>
            <person name="Goeker M."/>
        </authorList>
    </citation>
    <scope>NUCLEOTIDE SEQUENCE [LARGE SCALE GENOMIC DNA]</scope>
    <source>
        <strain evidence="12 13">DSM 24105</strain>
    </source>
</reference>
<name>A0A7W6AGQ1_9HYPH</name>
<keyword evidence="7 10" id="KW-1133">Transmembrane helix</keyword>
<keyword evidence="10" id="KW-1003">Cell membrane</keyword>
<keyword evidence="5 10" id="KW-0812">Transmembrane</keyword>
<dbReference type="RefSeq" id="WP_183503376.1">
    <property type="nucleotide sequence ID" value="NZ_BSPG01000004.1"/>
</dbReference>
<accession>A0A7W6AGQ1</accession>
<evidence type="ECO:0000256" key="10">
    <source>
        <dbReference type="HAMAP-Rule" id="MF_00155"/>
    </source>
</evidence>
<keyword evidence="10" id="KW-0997">Cell inner membrane</keyword>
<dbReference type="AlphaFoldDB" id="A0A7W6AGQ1"/>
<evidence type="ECO:0000256" key="4">
    <source>
        <dbReference type="ARBA" id="ARBA00015384"/>
    </source>
</evidence>
<gene>
    <name evidence="10 11" type="primary">ctaG</name>
    <name evidence="11" type="ORF">GCM10007884_13730</name>
    <name evidence="12" type="ORF">GGR33_001492</name>
</gene>
<proteinExistence type="inferred from homology"/>
<dbReference type="HAMAP" id="MF_00155">
    <property type="entry name" value="CtaG"/>
    <property type="match status" value="1"/>
</dbReference>
<evidence type="ECO:0000256" key="2">
    <source>
        <dbReference type="ARBA" id="ARBA00004382"/>
    </source>
</evidence>
<keyword evidence="9 10" id="KW-0472">Membrane</keyword>
<evidence type="ECO:0000256" key="1">
    <source>
        <dbReference type="ARBA" id="ARBA00004007"/>
    </source>
</evidence>
<feature type="topological domain" description="Cytoplasmic" evidence="10">
    <location>
        <begin position="1"/>
        <end position="14"/>
    </location>
</feature>
<keyword evidence="8 10" id="KW-0186">Copper</keyword>
<evidence type="ECO:0000256" key="5">
    <source>
        <dbReference type="ARBA" id="ARBA00022692"/>
    </source>
</evidence>
<dbReference type="InterPro" id="IPR023471">
    <property type="entry name" value="CtaG/Cox11_dom_sf"/>
</dbReference>
<keyword evidence="6 10" id="KW-0735">Signal-anchor</keyword>
<evidence type="ECO:0000313" key="14">
    <source>
        <dbReference type="Proteomes" id="UP001156881"/>
    </source>
</evidence>
<dbReference type="GO" id="GO:0005507">
    <property type="term" value="F:copper ion binding"/>
    <property type="evidence" value="ECO:0007669"/>
    <property type="project" value="InterPro"/>
</dbReference>
<evidence type="ECO:0000313" key="13">
    <source>
        <dbReference type="Proteomes" id="UP000517759"/>
    </source>
</evidence>
<dbReference type="InterPro" id="IPR007533">
    <property type="entry name" value="Cyt_c_oxidase_assmbl_CtaG"/>
</dbReference>
<comment type="function">
    <text evidence="1 10">Exerts its effect at some terminal stage of cytochrome c oxidase synthesis, probably by being involved in the insertion of the copper B into subunit I.</text>
</comment>
<evidence type="ECO:0000256" key="6">
    <source>
        <dbReference type="ARBA" id="ARBA00022968"/>
    </source>
</evidence>
<dbReference type="Proteomes" id="UP000517759">
    <property type="component" value="Unassembled WGS sequence"/>
</dbReference>
<evidence type="ECO:0000256" key="3">
    <source>
        <dbReference type="ARBA" id="ARBA00009620"/>
    </source>
</evidence>
<evidence type="ECO:0000313" key="11">
    <source>
        <dbReference type="EMBL" id="GLS43388.1"/>
    </source>
</evidence>
<dbReference type="PANTHER" id="PTHR21320:SF3">
    <property type="entry name" value="CYTOCHROME C OXIDASE ASSEMBLY PROTEIN COX11, MITOCHONDRIAL-RELATED"/>
    <property type="match status" value="1"/>
</dbReference>